<reference evidence="1" key="2">
    <citation type="submission" date="2021-04" db="EMBL/GenBank/DDBJ databases">
        <authorList>
            <person name="Gilroy R."/>
        </authorList>
    </citation>
    <scope>NUCLEOTIDE SEQUENCE</scope>
    <source>
        <strain evidence="1">421</strain>
    </source>
</reference>
<evidence type="ECO:0000313" key="2">
    <source>
        <dbReference type="Proteomes" id="UP000824205"/>
    </source>
</evidence>
<gene>
    <name evidence="1" type="ORF">IAA48_08965</name>
</gene>
<protein>
    <submittedName>
        <fullName evidence="1">DUF5055 domain-containing protein</fullName>
    </submittedName>
</protein>
<proteinExistence type="predicted"/>
<dbReference type="Pfam" id="PF16478">
    <property type="entry name" value="DUF5055"/>
    <property type="match status" value="1"/>
</dbReference>
<comment type="caution">
    <text evidence="1">The sequence shown here is derived from an EMBL/GenBank/DDBJ whole genome shotgun (WGS) entry which is preliminary data.</text>
</comment>
<organism evidence="1 2">
    <name type="scientific">Candidatus Eubacterium faecipullorum</name>
    <dbReference type="NCBI Taxonomy" id="2838571"/>
    <lineage>
        <taxon>Bacteria</taxon>
        <taxon>Bacillati</taxon>
        <taxon>Bacillota</taxon>
        <taxon>Clostridia</taxon>
        <taxon>Eubacteriales</taxon>
        <taxon>Eubacteriaceae</taxon>
        <taxon>Eubacterium</taxon>
    </lineage>
</organism>
<reference evidence="1" key="1">
    <citation type="journal article" date="2021" name="PeerJ">
        <title>Extensive microbial diversity within the chicken gut microbiome revealed by metagenomics and culture.</title>
        <authorList>
            <person name="Gilroy R."/>
            <person name="Ravi A."/>
            <person name="Getino M."/>
            <person name="Pursley I."/>
            <person name="Horton D.L."/>
            <person name="Alikhan N.F."/>
            <person name="Baker D."/>
            <person name="Gharbi K."/>
            <person name="Hall N."/>
            <person name="Watson M."/>
            <person name="Adriaenssens E.M."/>
            <person name="Foster-Nyarko E."/>
            <person name="Jarju S."/>
            <person name="Secka A."/>
            <person name="Antonio M."/>
            <person name="Oren A."/>
            <person name="Chaudhuri R.R."/>
            <person name="La Ragione R."/>
            <person name="Hildebrand F."/>
            <person name="Pallen M.J."/>
        </authorList>
    </citation>
    <scope>NUCLEOTIDE SEQUENCE</scope>
    <source>
        <strain evidence="1">421</strain>
    </source>
</reference>
<accession>A0A9D1UG54</accession>
<name>A0A9D1UG54_9FIRM</name>
<evidence type="ECO:0000313" key="1">
    <source>
        <dbReference type="EMBL" id="HIW86609.1"/>
    </source>
</evidence>
<dbReference type="EMBL" id="DXGE01000036">
    <property type="protein sequence ID" value="HIW86609.1"/>
    <property type="molecule type" value="Genomic_DNA"/>
</dbReference>
<dbReference type="InterPro" id="IPR032481">
    <property type="entry name" value="DUF5055"/>
</dbReference>
<sequence>MIKFKYGDEEYKLTFTRQTASDAEKAGFKFDKKKIEDMPVTSVIVLETYAFKAMHPDIDDDTALDIVSNFKNKDGLIQALMKEYSNAIDTLMSEPDAKNAIEWTVT</sequence>
<dbReference type="Proteomes" id="UP000824205">
    <property type="component" value="Unassembled WGS sequence"/>
</dbReference>
<dbReference type="AlphaFoldDB" id="A0A9D1UG54"/>